<evidence type="ECO:0000256" key="4">
    <source>
        <dbReference type="ARBA" id="ARBA00010051"/>
    </source>
</evidence>
<evidence type="ECO:0000259" key="18">
    <source>
        <dbReference type="PROSITE" id="PS51918"/>
    </source>
</evidence>
<dbReference type="NCBIfam" id="TIGR03551">
    <property type="entry name" value="F420_cofH"/>
    <property type="match status" value="1"/>
</dbReference>
<gene>
    <name evidence="19" type="ORF">HNQ99_003312</name>
</gene>
<dbReference type="InterPro" id="IPR034405">
    <property type="entry name" value="F420"/>
</dbReference>
<comment type="function">
    <text evidence="2">Catalyzes the radical-mediated synthesis of 7,8-didemethyl-8-hydroxy-5-deazariboflavin (FO) from 5-amino-6-(D-ribitylamino)uracil and L-tyrosine.</text>
</comment>
<keyword evidence="10 19" id="KW-0808">Transferase</keyword>
<evidence type="ECO:0000256" key="10">
    <source>
        <dbReference type="ARBA" id="ARBA00022679"/>
    </source>
</evidence>
<dbReference type="SFLD" id="SFLDG01064">
    <property type="entry name" value="F420__menaquinone_cofactor_bio"/>
    <property type="match status" value="3"/>
</dbReference>
<dbReference type="GO" id="GO:0051539">
    <property type="term" value="F:4 iron, 4 sulfur cluster binding"/>
    <property type="evidence" value="ECO:0007669"/>
    <property type="project" value="UniProtKB-KW"/>
</dbReference>
<dbReference type="PANTHER" id="PTHR43076:SF1">
    <property type="entry name" value="LIPOYL SYNTHASE 2"/>
    <property type="match status" value="1"/>
</dbReference>
<feature type="domain" description="Radical SAM core" evidence="18">
    <location>
        <begin position="450"/>
        <end position="688"/>
    </location>
</feature>
<dbReference type="EC" id="2.5.1.147" evidence="7"/>
<evidence type="ECO:0000256" key="12">
    <source>
        <dbReference type="ARBA" id="ARBA00022723"/>
    </source>
</evidence>
<dbReference type="PANTHER" id="PTHR43076">
    <property type="entry name" value="FO SYNTHASE (COFH)"/>
    <property type="match status" value="1"/>
</dbReference>
<dbReference type="NCBIfam" id="TIGR03550">
    <property type="entry name" value="F420_cofG"/>
    <property type="match status" value="1"/>
</dbReference>
<evidence type="ECO:0000256" key="5">
    <source>
        <dbReference type="ARBA" id="ARBA00010826"/>
    </source>
</evidence>
<dbReference type="InterPro" id="IPR058240">
    <property type="entry name" value="rSAM_sf"/>
</dbReference>
<dbReference type="SUPFAM" id="SSF102114">
    <property type="entry name" value="Radical SAM enzymes"/>
    <property type="match status" value="2"/>
</dbReference>
<comment type="similarity">
    <text evidence="4">In the C-terminal section; belongs to the radical SAM superfamily. CofH family.</text>
</comment>
<dbReference type="InterPro" id="IPR013785">
    <property type="entry name" value="Aldolase_TIM"/>
</dbReference>
<evidence type="ECO:0000256" key="7">
    <source>
        <dbReference type="ARBA" id="ARBA00012289"/>
    </source>
</evidence>
<keyword evidence="12" id="KW-0479">Metal-binding</keyword>
<evidence type="ECO:0000256" key="6">
    <source>
        <dbReference type="ARBA" id="ARBA00012126"/>
    </source>
</evidence>
<evidence type="ECO:0000313" key="20">
    <source>
        <dbReference type="Proteomes" id="UP000575068"/>
    </source>
</evidence>
<dbReference type="InterPro" id="IPR020050">
    <property type="entry name" value="FO_synthase_su2"/>
</dbReference>
<evidence type="ECO:0000256" key="15">
    <source>
        <dbReference type="ARBA" id="ARBA00023239"/>
    </source>
</evidence>
<comment type="cofactor">
    <cofactor evidence="1">
        <name>[4Fe-4S] cluster</name>
        <dbReference type="ChEBI" id="CHEBI:49883"/>
    </cofactor>
</comment>
<dbReference type="GO" id="GO:0141093">
    <property type="term" value="F:5-amino-6-(D-ribitylamino)uracil--L-tyrosine 4-hydroxyphenyl transferase activity"/>
    <property type="evidence" value="ECO:0007669"/>
    <property type="project" value="UniProtKB-EC"/>
</dbReference>
<evidence type="ECO:0000256" key="3">
    <source>
        <dbReference type="ARBA" id="ARBA00004712"/>
    </source>
</evidence>
<dbReference type="NCBIfam" id="NF004884">
    <property type="entry name" value="PRK06245.1"/>
    <property type="match status" value="1"/>
</dbReference>
<protein>
    <recommendedName>
        <fullName evidence="8">FO synthase</fullName>
        <ecNumber evidence="7">2.5.1.147</ecNumber>
        <ecNumber evidence="6">4.3.1.32</ecNumber>
    </recommendedName>
</protein>
<comment type="similarity">
    <text evidence="5">In the N-terminal section; belongs to the radical SAM superfamily. CofG family.</text>
</comment>
<dbReference type="InterPro" id="IPR019939">
    <property type="entry name" value="CofG_family"/>
</dbReference>
<evidence type="ECO:0000256" key="13">
    <source>
        <dbReference type="ARBA" id="ARBA00023004"/>
    </source>
</evidence>
<dbReference type="HAMAP" id="MF_01612">
    <property type="entry name" value="FO_synth_sub2"/>
    <property type="match status" value="1"/>
</dbReference>
<dbReference type="InterPro" id="IPR045567">
    <property type="entry name" value="CofH/MnqC-like_C"/>
</dbReference>
<keyword evidence="15" id="KW-0456">Lyase</keyword>
<evidence type="ECO:0000256" key="17">
    <source>
        <dbReference type="ARBA" id="ARBA00048974"/>
    </source>
</evidence>
<keyword evidence="9" id="KW-0004">4Fe-4S</keyword>
<dbReference type="InterPro" id="IPR006638">
    <property type="entry name" value="Elp3/MiaA/NifB-like_rSAM"/>
</dbReference>
<dbReference type="Pfam" id="PF04055">
    <property type="entry name" value="Radical_SAM"/>
    <property type="match status" value="2"/>
</dbReference>
<evidence type="ECO:0000256" key="11">
    <source>
        <dbReference type="ARBA" id="ARBA00022691"/>
    </source>
</evidence>
<dbReference type="Gene3D" id="3.20.20.70">
    <property type="entry name" value="Aldolase class I"/>
    <property type="match status" value="2"/>
</dbReference>
<dbReference type="HAMAP" id="MF_01611">
    <property type="entry name" value="FO_synth_sub1"/>
    <property type="match status" value="1"/>
</dbReference>
<name>A0A840HZU0_9SPHN</name>
<evidence type="ECO:0000256" key="2">
    <source>
        <dbReference type="ARBA" id="ARBA00003692"/>
    </source>
</evidence>
<dbReference type="NCBIfam" id="TIGR00423">
    <property type="entry name" value="CofH family radical SAM protein"/>
    <property type="match status" value="1"/>
</dbReference>
<keyword evidence="13" id="KW-0408">Iron</keyword>
<comment type="catalytic activity">
    <reaction evidence="17">
        <text>5-amino-5-(4-hydroxybenzyl)-6-(D-ribitylimino)-5,6-dihydrouracil + S-adenosyl-L-methionine = 7,8-didemethyl-8-hydroxy-5-deazariboflavin + 5'-deoxyadenosine + L-methionine + NH4(+) + H(+)</text>
        <dbReference type="Rhea" id="RHEA:55204"/>
        <dbReference type="ChEBI" id="CHEBI:15378"/>
        <dbReference type="ChEBI" id="CHEBI:17319"/>
        <dbReference type="ChEBI" id="CHEBI:28938"/>
        <dbReference type="ChEBI" id="CHEBI:57844"/>
        <dbReference type="ChEBI" id="CHEBI:59789"/>
        <dbReference type="ChEBI" id="CHEBI:59904"/>
        <dbReference type="ChEBI" id="CHEBI:85936"/>
        <dbReference type="EC" id="4.3.1.32"/>
    </reaction>
</comment>
<evidence type="ECO:0000256" key="8">
    <source>
        <dbReference type="ARBA" id="ARBA00022220"/>
    </source>
</evidence>
<evidence type="ECO:0000256" key="16">
    <source>
        <dbReference type="ARBA" id="ARBA00048468"/>
    </source>
</evidence>
<comment type="pathway">
    <text evidence="3">Cofactor biosynthesis; coenzyme F0 biosynthesis.</text>
</comment>
<organism evidence="19 20">
    <name type="scientific">Rhizorhapis suberifaciens</name>
    <name type="common">corky root of lettuce</name>
    <dbReference type="NCBI Taxonomy" id="13656"/>
    <lineage>
        <taxon>Bacteria</taxon>
        <taxon>Pseudomonadati</taxon>
        <taxon>Pseudomonadota</taxon>
        <taxon>Alphaproteobacteria</taxon>
        <taxon>Sphingomonadales</taxon>
        <taxon>Sphingomonadaceae</taxon>
        <taxon>Rhizorhapis</taxon>
    </lineage>
</organism>
<dbReference type="GO" id="GO:0046872">
    <property type="term" value="F:metal ion binding"/>
    <property type="evidence" value="ECO:0007669"/>
    <property type="project" value="UniProtKB-KW"/>
</dbReference>
<dbReference type="Proteomes" id="UP000575068">
    <property type="component" value="Unassembled WGS sequence"/>
</dbReference>
<dbReference type="PROSITE" id="PS51918">
    <property type="entry name" value="RADICAL_SAM"/>
    <property type="match status" value="2"/>
</dbReference>
<proteinExistence type="inferred from homology"/>
<dbReference type="UniPathway" id="UPA00072"/>
<dbReference type="InterPro" id="IPR019940">
    <property type="entry name" value="CofH_family"/>
</dbReference>
<dbReference type="CDD" id="cd01335">
    <property type="entry name" value="Radical_SAM"/>
    <property type="match status" value="2"/>
</dbReference>
<dbReference type="SFLD" id="SFLDF00294">
    <property type="entry name" value="7_8-didemethyl-8-hydroxy-5-dea"/>
    <property type="match status" value="1"/>
</dbReference>
<dbReference type="SFLD" id="SFLDF00343">
    <property type="entry name" value="aminofutalosine_synthase_(mqnE"/>
    <property type="match status" value="1"/>
</dbReference>
<dbReference type="GO" id="GO:0044689">
    <property type="term" value="F:7,8-didemethyl-8-hydroxy-5-deazariboflavin synthase activity"/>
    <property type="evidence" value="ECO:0007669"/>
    <property type="project" value="UniProtKB-EC"/>
</dbReference>
<dbReference type="EC" id="4.3.1.32" evidence="6"/>
<dbReference type="SFLD" id="SFLDG01389">
    <property type="entry name" value="menaquinone_synthsis_involved"/>
    <property type="match status" value="1"/>
</dbReference>
<feature type="domain" description="Radical SAM core" evidence="18">
    <location>
        <begin position="39"/>
        <end position="286"/>
    </location>
</feature>
<dbReference type="SFLD" id="SFLDS00029">
    <property type="entry name" value="Radical_SAM"/>
    <property type="match status" value="3"/>
</dbReference>
<comment type="caution">
    <text evidence="19">The sequence shown here is derived from an EMBL/GenBank/DDBJ whole genome shotgun (WGS) entry which is preliminary data.</text>
</comment>
<dbReference type="AlphaFoldDB" id="A0A840HZU0"/>
<evidence type="ECO:0000256" key="14">
    <source>
        <dbReference type="ARBA" id="ARBA00023014"/>
    </source>
</evidence>
<reference evidence="19 20" key="1">
    <citation type="submission" date="2020-08" db="EMBL/GenBank/DDBJ databases">
        <title>Genomic Encyclopedia of Type Strains, Phase IV (KMG-IV): sequencing the most valuable type-strain genomes for metagenomic binning, comparative biology and taxonomic classification.</title>
        <authorList>
            <person name="Goeker M."/>
        </authorList>
    </citation>
    <scope>NUCLEOTIDE SEQUENCE [LARGE SCALE GENOMIC DNA]</scope>
    <source>
        <strain evidence="19 20">DSM 7465</strain>
    </source>
</reference>
<evidence type="ECO:0000256" key="9">
    <source>
        <dbReference type="ARBA" id="ARBA00022485"/>
    </source>
</evidence>
<comment type="catalytic activity">
    <reaction evidence="16">
        <text>5-amino-6-(D-ribitylamino)uracil + L-tyrosine + S-adenosyl-L-methionine = 5-amino-5-(4-hydroxybenzyl)-6-(D-ribitylimino)-5,6-dihydrouracil + 2-iminoacetate + 5'-deoxyadenosine + L-methionine + H(+)</text>
        <dbReference type="Rhea" id="RHEA:55200"/>
        <dbReference type="ChEBI" id="CHEBI:15378"/>
        <dbReference type="ChEBI" id="CHEBI:15934"/>
        <dbReference type="ChEBI" id="CHEBI:17319"/>
        <dbReference type="ChEBI" id="CHEBI:57844"/>
        <dbReference type="ChEBI" id="CHEBI:58315"/>
        <dbReference type="ChEBI" id="CHEBI:59789"/>
        <dbReference type="ChEBI" id="CHEBI:77846"/>
        <dbReference type="ChEBI" id="CHEBI:85936"/>
        <dbReference type="EC" id="2.5.1.147"/>
    </reaction>
</comment>
<sequence>MSDYYKGLIEEDRALADGPLDELIARAEAMTLGSFGPVVTYSRKVFIPLTKLCRDVCHYCTFASTPSKAETAYLSREDVLAVAKAGAAAGCREALFTLGDQPEARYSAAREALGKLGHATTLSYLREMARAVLDETGLLPHLNAGLMDEADYAALRPVSASMGLMLETASDRLSEKGGPHFGSPDKLPARRLASIEAAGRAGVPFTTGLLIGIGETRAERVDALVAIRELHRRYGHIQEVIIQNFRAKPGTRMADHPEPSLDEHLWTIAMARLILGPQMVIQAPPNLHAPDELAALLRAGVNDWGGVSPVTPDHVNPEAPWPHLALLDEATTAAGRVLRERLAIGPSYALEAQRWTDPAIATLVRRAIDARGLPITDNWHSGAGNVAPVLASSSRTAGSDEIEAIIAAARSGERLDENAIVRLFEADGSHAGLVLEAADTLRREVVGDAVTYVVNRNINYTNICLYKCGFCAFSKGSTKAMRGPAYRLDLEEVGRRAAEAWDRGATEVCLQGGIHPDYDGNTYLSVLKAVKAAAPGIHIHAFSPLEVSHGASTLGLGLEEYLTRLRNAGLSTLPGTAAEILDDEIRAIICPDKLGAEEWLEVMRTAHRVGLRSTATIMFGHVEGYEHWARHLLRVRDLQEETGGFTEFVPLPFVHMEAPIWRKGQARSGPSFREALLMHAVARLVLHPVIPNIQASWVKLGSDGVIAALQAGVNDLGGTLMDESITRAAGGLNGQLCDPEQMATLAGQAGRQAVQRTTLYASVPQPQLEAAE</sequence>
<evidence type="ECO:0000313" key="19">
    <source>
        <dbReference type="EMBL" id="MBB4642974.1"/>
    </source>
</evidence>
<dbReference type="SMART" id="SM00729">
    <property type="entry name" value="Elp3"/>
    <property type="match status" value="2"/>
</dbReference>
<dbReference type="Pfam" id="PF19288">
    <property type="entry name" value="CofH_C"/>
    <property type="match status" value="1"/>
</dbReference>
<keyword evidence="20" id="KW-1185">Reference proteome</keyword>
<dbReference type="EMBL" id="JACHOV010000022">
    <property type="protein sequence ID" value="MBB4642974.1"/>
    <property type="molecule type" value="Genomic_DNA"/>
</dbReference>
<keyword evidence="11" id="KW-0949">S-adenosyl-L-methionine</keyword>
<keyword evidence="14" id="KW-0411">Iron-sulfur</keyword>
<evidence type="ECO:0000256" key="1">
    <source>
        <dbReference type="ARBA" id="ARBA00001966"/>
    </source>
</evidence>
<dbReference type="SFLD" id="SFLDG01388">
    <property type="entry name" value="7_8-didemethyl-8-hydroxy-5-dea"/>
    <property type="match status" value="2"/>
</dbReference>
<dbReference type="RefSeq" id="WP_184477514.1">
    <property type="nucleotide sequence ID" value="NZ_JACHOV010000022.1"/>
</dbReference>
<dbReference type="NCBIfam" id="NF005609">
    <property type="entry name" value="PRK07360.1"/>
    <property type="match status" value="1"/>
</dbReference>
<dbReference type="InterPro" id="IPR007197">
    <property type="entry name" value="rSAM"/>
</dbReference>
<accession>A0A840HZU0</accession>